<feature type="compositionally biased region" description="Low complexity" evidence="6">
    <location>
        <begin position="266"/>
        <end position="276"/>
    </location>
</feature>
<feature type="compositionally biased region" description="Acidic residues" evidence="6">
    <location>
        <begin position="1025"/>
        <end position="1035"/>
    </location>
</feature>
<name>A0A177V8F9_9BASI</name>
<dbReference type="EMBL" id="LWDD02000827">
    <property type="protein sequence ID" value="KAE8256536.1"/>
    <property type="molecule type" value="Genomic_DNA"/>
</dbReference>
<feature type="compositionally biased region" description="Gly residues" evidence="6">
    <location>
        <begin position="687"/>
        <end position="697"/>
    </location>
</feature>
<reference evidence="7" key="2">
    <citation type="journal article" date="2019" name="IMA Fungus">
        <title>Genome sequencing and comparison of five Tilletia species to identify candidate genes for the detection of regulated species infecting wheat.</title>
        <authorList>
            <person name="Nguyen H.D.T."/>
            <person name="Sultana T."/>
            <person name="Kesanakurti P."/>
            <person name="Hambleton S."/>
        </authorList>
    </citation>
    <scope>NUCLEOTIDE SEQUENCE</scope>
    <source>
        <strain evidence="7">DAOMC 238032</strain>
    </source>
</reference>
<feature type="region of interest" description="Disordered" evidence="6">
    <location>
        <begin position="1013"/>
        <end position="1070"/>
    </location>
</feature>
<evidence type="ECO:0000256" key="6">
    <source>
        <dbReference type="SAM" id="MobiDB-lite"/>
    </source>
</evidence>
<feature type="compositionally biased region" description="Polar residues" evidence="6">
    <location>
        <begin position="628"/>
        <end position="655"/>
    </location>
</feature>
<evidence type="ECO:0000256" key="2">
    <source>
        <dbReference type="ARBA" id="ARBA00023015"/>
    </source>
</evidence>
<feature type="compositionally biased region" description="Low complexity" evidence="6">
    <location>
        <begin position="38"/>
        <end position="99"/>
    </location>
</feature>
<feature type="compositionally biased region" description="Polar residues" evidence="6">
    <location>
        <begin position="546"/>
        <end position="555"/>
    </location>
</feature>
<feature type="region of interest" description="Disordered" evidence="6">
    <location>
        <begin position="783"/>
        <end position="845"/>
    </location>
</feature>
<feature type="compositionally biased region" description="Polar residues" evidence="6">
    <location>
        <begin position="286"/>
        <end position="323"/>
    </location>
</feature>
<dbReference type="Gene3D" id="4.10.280.10">
    <property type="entry name" value="Helix-loop-helix DNA-binding domain"/>
    <property type="match status" value="1"/>
</dbReference>
<organism evidence="7 8">
    <name type="scientific">Tilletia caries</name>
    <name type="common">wheat bunt fungus</name>
    <dbReference type="NCBI Taxonomy" id="13290"/>
    <lineage>
        <taxon>Eukaryota</taxon>
        <taxon>Fungi</taxon>
        <taxon>Dikarya</taxon>
        <taxon>Basidiomycota</taxon>
        <taxon>Ustilaginomycotina</taxon>
        <taxon>Exobasidiomycetes</taxon>
        <taxon>Tilletiales</taxon>
        <taxon>Tilletiaceae</taxon>
        <taxon>Tilletia</taxon>
    </lineage>
</organism>
<evidence type="ECO:0000256" key="1">
    <source>
        <dbReference type="ARBA" id="ARBA00004123"/>
    </source>
</evidence>
<feature type="region of interest" description="Disordered" evidence="6">
    <location>
        <begin position="676"/>
        <end position="759"/>
    </location>
</feature>
<feature type="compositionally biased region" description="Low complexity" evidence="6">
    <location>
        <begin position="793"/>
        <end position="802"/>
    </location>
</feature>
<feature type="region of interest" description="Disordered" evidence="6">
    <location>
        <begin position="37"/>
        <end position="99"/>
    </location>
</feature>
<feature type="compositionally biased region" description="Gly residues" evidence="6">
    <location>
        <begin position="527"/>
        <end position="540"/>
    </location>
</feature>
<feature type="region of interest" description="Disordered" evidence="6">
    <location>
        <begin position="266"/>
        <end position="323"/>
    </location>
</feature>
<dbReference type="PANTHER" id="PTHR15741:SF27">
    <property type="entry name" value="TRANSCRIPTION FACTOR AP-4"/>
    <property type="match status" value="1"/>
</dbReference>
<evidence type="ECO:0000313" key="8">
    <source>
        <dbReference type="Proteomes" id="UP000077671"/>
    </source>
</evidence>
<comment type="subcellular location">
    <subcellularLocation>
        <location evidence="1">Nucleus</location>
    </subcellularLocation>
</comment>
<feature type="compositionally biased region" description="Polar residues" evidence="6">
    <location>
        <begin position="170"/>
        <end position="190"/>
    </location>
</feature>
<feature type="region of interest" description="Disordered" evidence="6">
    <location>
        <begin position="526"/>
        <end position="555"/>
    </location>
</feature>
<feature type="region of interest" description="Disordered" evidence="6">
    <location>
        <begin position="143"/>
        <end position="234"/>
    </location>
</feature>
<feature type="region of interest" description="Disordered" evidence="6">
    <location>
        <begin position="580"/>
        <end position="655"/>
    </location>
</feature>
<accession>A0A177V8F9</accession>
<feature type="compositionally biased region" description="Low complexity" evidence="6">
    <location>
        <begin position="735"/>
        <end position="755"/>
    </location>
</feature>
<keyword evidence="2" id="KW-0805">Transcription regulation</keyword>
<evidence type="ECO:0000256" key="3">
    <source>
        <dbReference type="ARBA" id="ARBA00023125"/>
    </source>
</evidence>
<feature type="region of interest" description="Disordered" evidence="6">
    <location>
        <begin position="1130"/>
        <end position="1161"/>
    </location>
</feature>
<feature type="compositionally biased region" description="Polar residues" evidence="6">
    <location>
        <begin position="599"/>
        <end position="612"/>
    </location>
</feature>
<dbReference type="PANTHER" id="PTHR15741">
    <property type="entry name" value="BASIC HELIX-LOOP-HELIX ZIP TRANSCRIPTION FACTOR"/>
    <property type="match status" value="1"/>
</dbReference>
<feature type="compositionally biased region" description="Polar residues" evidence="6">
    <location>
        <begin position="472"/>
        <end position="482"/>
    </location>
</feature>
<dbReference type="InterPro" id="IPR052207">
    <property type="entry name" value="Max-like/E-box_TFs"/>
</dbReference>
<dbReference type="Proteomes" id="UP000077671">
    <property type="component" value="Unassembled WGS sequence"/>
</dbReference>
<feature type="region of interest" description="Disordered" evidence="6">
    <location>
        <begin position="359"/>
        <end position="501"/>
    </location>
</feature>
<dbReference type="SUPFAM" id="SSF47459">
    <property type="entry name" value="HLH, helix-loop-helix DNA-binding domain"/>
    <property type="match status" value="1"/>
</dbReference>
<feature type="compositionally biased region" description="Low complexity" evidence="6">
    <location>
        <begin position="438"/>
        <end position="464"/>
    </location>
</feature>
<feature type="compositionally biased region" description="Polar residues" evidence="6">
    <location>
        <begin position="783"/>
        <end position="792"/>
    </location>
</feature>
<feature type="compositionally biased region" description="Basic and acidic residues" evidence="6">
    <location>
        <begin position="1151"/>
        <end position="1161"/>
    </location>
</feature>
<feature type="compositionally biased region" description="Basic residues" evidence="6">
    <location>
        <begin position="1043"/>
        <end position="1054"/>
    </location>
</feature>
<keyword evidence="5" id="KW-0539">Nucleus</keyword>
<proteinExistence type="predicted"/>
<evidence type="ECO:0000256" key="5">
    <source>
        <dbReference type="ARBA" id="ARBA00023242"/>
    </source>
</evidence>
<keyword evidence="4" id="KW-0804">Transcription</keyword>
<keyword evidence="3" id="KW-0238">DNA-binding</keyword>
<gene>
    <name evidence="7" type="ORF">A4X03_0g5309</name>
</gene>
<evidence type="ECO:0000313" key="7">
    <source>
        <dbReference type="EMBL" id="KAE8256536.1"/>
    </source>
</evidence>
<sequence length="1161" mass="118579">MKLGLFEGRSQLARSPEVLHTANLPALEAQVQYPPHNAAARRALPSSSSEAAAASSASATASATATSTAAASSSRTTGGSPMSFSSTSGGSASVGSTAPSSLFTEDEARFMRDSFNNLHDSFDPFQAGAQRFKVPAALPPSVGGLPPFQHHHFNGSHSSLGSSSLAHGSDTTVGRSVHSSATTAASPTNQSRHHYYSAGPHSPATPTNHAVEGVTPSSTATASPPATTSGSAASSDAIALARLKNSESWERNAGKQQPATFFQPSWWSSAQPQQQAPDEHHHHPLSEQQRPPHNTQQRSASDLRSTNISPTSMDTASTHSRSSSALDALMLGMGAPGQGPPLSAPPSDAYADLLHLQDKGRSPEGASSSAEASSSRLTSAPNDPFDKMRSGSYAGRSAGRPGYRDDGASYPLTSAPGESYGDLYTMRDPSEQLRKQRAAAGPQAGGWAPPPQLAATIQQQQQQHRGSHQHQPIQPQASALYNQPQHQPPPGAGPGTQATASGVYGQDRAWQMEQLNNLRFEREKWAGQGGQAGAPAGTGAGAAVSNGHSQQQQSLAAAMGLSGGEDEDIVMHTQEHEYNTHGRSHTSNANLGGGGAQGPFSNLSAPNVADSNAHQRHRTAPGIPNGAQGRSQSLQQQVGASGPISASSPQGTTIPSGHLSILGLIMSTSHTFPTKAAYAPGATPESGHGGTGTGTGEYAGSPAGSTPGGGPGGFLVTASALSPHSPAAGSYTQQGGHSPGAAAAGARPSSSAGMGTKRARNSSIKYGGVDSGYYTNAHISSNAAESPTNARTPGSHHSGHSGAPPPPEDSSSNRPILSLSKSRNRSTSIAAGTPPTPSSFAPPGVSAATASAAAAAAAIASSQGSRLASTFATRRAPLVRPPRQNIRVNVDLARGKIPEPIGWAFFTAETADRAQAHVDGIVDLRKGPVIEDGDAKAAGGEGASSSSAAAAAAAADAASGAAGKKLKAGHVLLTEAEKKANHIASEQKRRANIRKGYELLCDIVPPLKEALEREASGKDGGMGGGDEDDDDEGGDDGGATSGRGKKKRKTKGKKRDPDAAGCEIGGERIDGRAGPRSEAIVLMKSIEYLRDLLEIRRDLLLRRDHARYQAAQMCGVNIATYFGPPVSNEAARGGSGGGAGAGPSYYSNGVDDGKGEDAMQH</sequence>
<feature type="compositionally biased region" description="Low complexity" evidence="6">
    <location>
        <begin position="366"/>
        <end position="380"/>
    </location>
</feature>
<dbReference type="AlphaFoldDB" id="A0A177V8F9"/>
<evidence type="ECO:0008006" key="9">
    <source>
        <dbReference type="Google" id="ProtNLM"/>
    </source>
</evidence>
<dbReference type="GO" id="GO:0005634">
    <property type="term" value="C:nucleus"/>
    <property type="evidence" value="ECO:0007669"/>
    <property type="project" value="UniProtKB-SubCell"/>
</dbReference>
<dbReference type="GO" id="GO:0046983">
    <property type="term" value="F:protein dimerization activity"/>
    <property type="evidence" value="ECO:0007669"/>
    <property type="project" value="InterPro"/>
</dbReference>
<feature type="compositionally biased region" description="Low complexity" evidence="6">
    <location>
        <begin position="155"/>
        <end position="169"/>
    </location>
</feature>
<reference evidence="7" key="1">
    <citation type="submission" date="2016-04" db="EMBL/GenBank/DDBJ databases">
        <authorList>
            <person name="Nguyen H.D."/>
            <person name="Kesanakurti P."/>
            <person name="Cullis J."/>
            <person name="Levesque C.A."/>
            <person name="Hambleton S."/>
        </authorList>
    </citation>
    <scope>NUCLEOTIDE SEQUENCE</scope>
    <source>
        <strain evidence="7">DAOMC 238032</strain>
    </source>
</reference>
<dbReference type="InterPro" id="IPR036638">
    <property type="entry name" value="HLH_DNA-bd_sf"/>
</dbReference>
<protein>
    <recommendedName>
        <fullName evidence="9">BHLH domain-containing protein</fullName>
    </recommendedName>
</protein>
<feature type="compositionally biased region" description="Low complexity" evidence="6">
    <location>
        <begin position="215"/>
        <end position="234"/>
    </location>
</feature>
<dbReference type="GO" id="GO:0000978">
    <property type="term" value="F:RNA polymerase II cis-regulatory region sequence-specific DNA binding"/>
    <property type="evidence" value="ECO:0007669"/>
    <property type="project" value="TreeGrafter"/>
</dbReference>
<evidence type="ECO:0000256" key="4">
    <source>
        <dbReference type="ARBA" id="ARBA00023163"/>
    </source>
</evidence>
<dbReference type="GO" id="GO:0000981">
    <property type="term" value="F:DNA-binding transcription factor activity, RNA polymerase II-specific"/>
    <property type="evidence" value="ECO:0007669"/>
    <property type="project" value="TreeGrafter"/>
</dbReference>
<feature type="compositionally biased region" description="Polar residues" evidence="6">
    <location>
        <begin position="809"/>
        <end position="830"/>
    </location>
</feature>
<comment type="caution">
    <text evidence="7">The sequence shown here is derived from an EMBL/GenBank/DDBJ whole genome shotgun (WGS) entry which is preliminary data.</text>
</comment>